<evidence type="ECO:0000256" key="2">
    <source>
        <dbReference type="ARBA" id="ARBA00022679"/>
    </source>
</evidence>
<evidence type="ECO:0000256" key="1">
    <source>
        <dbReference type="ARBA" id="ARBA00022603"/>
    </source>
</evidence>
<protein>
    <submittedName>
        <fullName evidence="5">D12 class N6 adenine-specific DNA methyltransferase</fullName>
    </submittedName>
</protein>
<dbReference type="GO" id="GO:0009007">
    <property type="term" value="F:site-specific DNA-methyltransferase (adenine-specific) activity"/>
    <property type="evidence" value="ECO:0007669"/>
    <property type="project" value="UniProtKB-EC"/>
</dbReference>
<dbReference type="AlphaFoldDB" id="B8IE63"/>
<keyword evidence="6" id="KW-1185">Reference proteome</keyword>
<evidence type="ECO:0000256" key="3">
    <source>
        <dbReference type="ARBA" id="ARBA00022691"/>
    </source>
</evidence>
<reference evidence="5 6" key="1">
    <citation type="submission" date="2009-01" db="EMBL/GenBank/DDBJ databases">
        <title>Complete sequence of chromosome of Methylobacterium nodulans ORS 2060.</title>
        <authorList>
            <consortium name="US DOE Joint Genome Institute"/>
            <person name="Lucas S."/>
            <person name="Copeland A."/>
            <person name="Lapidus A."/>
            <person name="Glavina del Rio T."/>
            <person name="Dalin E."/>
            <person name="Tice H."/>
            <person name="Bruce D."/>
            <person name="Goodwin L."/>
            <person name="Pitluck S."/>
            <person name="Sims D."/>
            <person name="Brettin T."/>
            <person name="Detter J.C."/>
            <person name="Han C."/>
            <person name="Larimer F."/>
            <person name="Land M."/>
            <person name="Hauser L."/>
            <person name="Kyrpides N."/>
            <person name="Ivanova N."/>
            <person name="Marx C.J."/>
            <person name="Richardson P."/>
        </authorList>
    </citation>
    <scope>NUCLEOTIDE SEQUENCE [LARGE SCALE GENOMIC DNA]</scope>
    <source>
        <strain evidence="6">LMG 21967 / CNCM I-2342 / ORS 2060</strain>
    </source>
</reference>
<dbReference type="REBASE" id="19901">
    <property type="entry name" value="M.MnoORSORF2646P"/>
</dbReference>
<evidence type="ECO:0000313" key="6">
    <source>
        <dbReference type="Proteomes" id="UP000008207"/>
    </source>
</evidence>
<dbReference type="PRINTS" id="PR00505">
    <property type="entry name" value="D12N6MTFRASE"/>
</dbReference>
<gene>
    <name evidence="5" type="ordered locus">Mnod_2646</name>
</gene>
<dbReference type="HOGENOM" id="CLU_063430_1_1_5"/>
<dbReference type="PIRSF" id="PIRSF000398">
    <property type="entry name" value="M_m6A_EcoRV"/>
    <property type="match status" value="1"/>
</dbReference>
<dbReference type="GO" id="GO:1904047">
    <property type="term" value="F:S-adenosyl-L-methionine binding"/>
    <property type="evidence" value="ECO:0007669"/>
    <property type="project" value="TreeGrafter"/>
</dbReference>
<dbReference type="InterPro" id="IPR012263">
    <property type="entry name" value="M_m6A_EcoRV"/>
</dbReference>
<feature type="binding site" evidence="4">
    <location>
        <position position="19"/>
    </location>
    <ligand>
        <name>S-adenosyl-L-methionine</name>
        <dbReference type="ChEBI" id="CHEBI:59789"/>
    </ligand>
</feature>
<name>B8IE63_METNO</name>
<sequence>MAAPPPEPTRPLLRWHGGKWRLAPWIVRHFPAHRTYIEPFGGGGSVLLRKPRVFSELYNDLDGDVVNLFRVLRSRRAAELIHRLTLTPFARDEYLAAYEPAEDEVERARRLLVRSFMGRSSNSHSLVRARGRSGFRRMSGYRSKADRNCTTPSRDWANYADALPAIIERLRGVAIEQCDGRDLLRTRDHAGTLFYVDPPYLPSTRTTDVGYAHELTEDAQAELLELLDERQGFVVLSGYPSELYDRRLAHWLRVEAASMADGALPRTEVLWINPRAAARLSAFGSVLAQAQLFEVRP</sequence>
<dbReference type="GO" id="GO:0032259">
    <property type="term" value="P:methylation"/>
    <property type="evidence" value="ECO:0007669"/>
    <property type="project" value="UniProtKB-KW"/>
</dbReference>
<dbReference type="PANTHER" id="PTHR30481">
    <property type="entry name" value="DNA ADENINE METHYLASE"/>
    <property type="match status" value="1"/>
</dbReference>
<dbReference type="Gene3D" id="3.40.50.150">
    <property type="entry name" value="Vaccinia Virus protein VP39"/>
    <property type="match status" value="2"/>
</dbReference>
<dbReference type="GO" id="GO:0043565">
    <property type="term" value="F:sequence-specific DNA binding"/>
    <property type="evidence" value="ECO:0007669"/>
    <property type="project" value="TreeGrafter"/>
</dbReference>
<accession>B8IE63</accession>
<proteinExistence type="predicted"/>
<dbReference type="RefSeq" id="WP_015929288.1">
    <property type="nucleotide sequence ID" value="NC_011894.1"/>
</dbReference>
<dbReference type="EMBL" id="CP001349">
    <property type="protein sequence ID" value="ACL57609.1"/>
    <property type="molecule type" value="Genomic_DNA"/>
</dbReference>
<dbReference type="InterPro" id="IPR029063">
    <property type="entry name" value="SAM-dependent_MTases_sf"/>
</dbReference>
<dbReference type="GO" id="GO:0009307">
    <property type="term" value="P:DNA restriction-modification system"/>
    <property type="evidence" value="ECO:0007669"/>
    <property type="project" value="InterPro"/>
</dbReference>
<dbReference type="Proteomes" id="UP000008207">
    <property type="component" value="Chromosome"/>
</dbReference>
<keyword evidence="2 5" id="KW-0808">Transferase</keyword>
<dbReference type="Pfam" id="PF02086">
    <property type="entry name" value="MethyltransfD12"/>
    <property type="match status" value="1"/>
</dbReference>
<keyword evidence="3" id="KW-0949">S-adenosyl-L-methionine</keyword>
<dbReference type="eggNOG" id="COG0338">
    <property type="taxonomic scope" value="Bacteria"/>
</dbReference>
<evidence type="ECO:0000313" key="5">
    <source>
        <dbReference type="EMBL" id="ACL57609.1"/>
    </source>
</evidence>
<feature type="binding site" evidence="4">
    <location>
        <position position="60"/>
    </location>
    <ligand>
        <name>S-adenosyl-L-methionine</name>
        <dbReference type="ChEBI" id="CHEBI:59789"/>
    </ligand>
</feature>
<feature type="binding site" evidence="4">
    <location>
        <position position="15"/>
    </location>
    <ligand>
        <name>S-adenosyl-L-methionine</name>
        <dbReference type="ChEBI" id="CHEBI:59789"/>
    </ligand>
</feature>
<dbReference type="SUPFAM" id="SSF53335">
    <property type="entry name" value="S-adenosyl-L-methionine-dependent methyltransferases"/>
    <property type="match status" value="1"/>
</dbReference>
<dbReference type="GO" id="GO:0006298">
    <property type="term" value="P:mismatch repair"/>
    <property type="evidence" value="ECO:0007669"/>
    <property type="project" value="TreeGrafter"/>
</dbReference>
<dbReference type="InterPro" id="IPR012327">
    <property type="entry name" value="MeTrfase_D12"/>
</dbReference>
<keyword evidence="1 5" id="KW-0489">Methyltransferase</keyword>
<organism evidence="5 6">
    <name type="scientific">Methylobacterium nodulans (strain LMG 21967 / CNCM I-2342 / ORS 2060)</name>
    <dbReference type="NCBI Taxonomy" id="460265"/>
    <lineage>
        <taxon>Bacteria</taxon>
        <taxon>Pseudomonadati</taxon>
        <taxon>Pseudomonadota</taxon>
        <taxon>Alphaproteobacteria</taxon>
        <taxon>Hyphomicrobiales</taxon>
        <taxon>Methylobacteriaceae</taxon>
        <taxon>Methylobacterium</taxon>
    </lineage>
</organism>
<dbReference type="PANTHER" id="PTHR30481:SF4">
    <property type="entry name" value="SITE-SPECIFIC DNA-METHYLTRANSFERASE (ADENINE-SPECIFIC)"/>
    <property type="match status" value="1"/>
</dbReference>
<evidence type="ECO:0000256" key="4">
    <source>
        <dbReference type="PIRSR" id="PIRSR000398-1"/>
    </source>
</evidence>
<feature type="binding site" evidence="4">
    <location>
        <position position="197"/>
    </location>
    <ligand>
        <name>S-adenosyl-L-methionine</name>
        <dbReference type="ChEBI" id="CHEBI:59789"/>
    </ligand>
</feature>
<dbReference type="STRING" id="460265.Mnod_2646"/>
<dbReference type="KEGG" id="mno:Mnod_2646"/>